<dbReference type="PANTHER" id="PTHR12001:SF69">
    <property type="entry name" value="ALL TRANS-POLYPRENYL-DIPHOSPHATE SYNTHASE PDSS1"/>
    <property type="match status" value="1"/>
</dbReference>
<keyword evidence="3 6" id="KW-0808">Transferase</keyword>
<keyword evidence="5" id="KW-0460">Magnesium</keyword>
<organism evidence="7 8">
    <name type="scientific">Candidatus Thermofonsia Clade 3 bacterium</name>
    <dbReference type="NCBI Taxonomy" id="2364212"/>
    <lineage>
        <taxon>Bacteria</taxon>
        <taxon>Bacillati</taxon>
        <taxon>Chloroflexota</taxon>
        <taxon>Candidatus Thermofontia</taxon>
        <taxon>Candidatus Thermofonsia Clade 3</taxon>
    </lineage>
</organism>
<dbReference type="PROSITE" id="PS00444">
    <property type="entry name" value="POLYPRENYL_SYNTHASE_2"/>
    <property type="match status" value="1"/>
</dbReference>
<dbReference type="GO" id="GO:0004659">
    <property type="term" value="F:prenyltransferase activity"/>
    <property type="evidence" value="ECO:0007669"/>
    <property type="project" value="InterPro"/>
</dbReference>
<evidence type="ECO:0000256" key="4">
    <source>
        <dbReference type="ARBA" id="ARBA00022723"/>
    </source>
</evidence>
<dbReference type="Proteomes" id="UP000230790">
    <property type="component" value="Unassembled WGS sequence"/>
</dbReference>
<dbReference type="Gene3D" id="1.10.600.10">
    <property type="entry name" value="Farnesyl Diphosphate Synthase"/>
    <property type="match status" value="1"/>
</dbReference>
<gene>
    <name evidence="7" type="ORF">CUN48_14390</name>
</gene>
<dbReference type="InterPro" id="IPR033749">
    <property type="entry name" value="Polyprenyl_synt_CS"/>
</dbReference>
<dbReference type="InterPro" id="IPR000092">
    <property type="entry name" value="Polyprenyl_synt"/>
</dbReference>
<name>A0A2M8Q943_9CHLR</name>
<accession>A0A2M8Q943</accession>
<sequence>LTLIGSGGKRLRPALALLSAEFNGPMQGGPRHHVVIALAASVEMLHTATLVHDDVIDGALLRRGAPTLNARWSGVSTVLAGNYLFGTAAHFSAETGDMRVIRLFSDTLRTIVDGELRQLKDRYNFLQPRENYYQRIYAKTASLFCAATQGAAILSRLPEERIDDLHQFGYNFGMAFQIIDDILDFIGDNATLGKPAGSDLHQGTLTLPFFHYLQQHPAPESVLATLEEAQREADNGNPTVWDETVAALVRDLRNSAAIEAAREEARRFLNRAVDNLSALPDNVYRSSLLGLCEFVEKRTY</sequence>
<proteinExistence type="inferred from homology"/>
<dbReference type="Pfam" id="PF00348">
    <property type="entry name" value="polyprenyl_synt"/>
    <property type="match status" value="1"/>
</dbReference>
<comment type="similarity">
    <text evidence="2 6">Belongs to the FPP/GGPP synthase family.</text>
</comment>
<dbReference type="GO" id="GO:0046872">
    <property type="term" value="F:metal ion binding"/>
    <property type="evidence" value="ECO:0007669"/>
    <property type="project" value="UniProtKB-KW"/>
</dbReference>
<reference evidence="7 8" key="1">
    <citation type="submission" date="2017-11" db="EMBL/GenBank/DDBJ databases">
        <title>Evolution of Phototrophy in the Chloroflexi Phylum Driven by Horizontal Gene Transfer.</title>
        <authorList>
            <person name="Ward L.M."/>
            <person name="Hemp J."/>
            <person name="Shih P.M."/>
            <person name="Mcglynn S.E."/>
            <person name="Fischer W."/>
        </authorList>
    </citation>
    <scope>NUCLEOTIDE SEQUENCE [LARGE SCALE GENOMIC DNA]</scope>
    <source>
        <strain evidence="7">JP3_7</strain>
    </source>
</reference>
<dbReference type="SFLD" id="SFLDS00005">
    <property type="entry name" value="Isoprenoid_Synthase_Type_I"/>
    <property type="match status" value="1"/>
</dbReference>
<comment type="caution">
    <text evidence="7">The sequence shown here is derived from an EMBL/GenBank/DDBJ whole genome shotgun (WGS) entry which is preliminary data.</text>
</comment>
<keyword evidence="4" id="KW-0479">Metal-binding</keyword>
<evidence type="ECO:0000256" key="2">
    <source>
        <dbReference type="ARBA" id="ARBA00006706"/>
    </source>
</evidence>
<feature type="non-terminal residue" evidence="7">
    <location>
        <position position="1"/>
    </location>
</feature>
<dbReference type="InterPro" id="IPR008949">
    <property type="entry name" value="Isoprenoid_synthase_dom_sf"/>
</dbReference>
<dbReference type="SUPFAM" id="SSF48576">
    <property type="entry name" value="Terpenoid synthases"/>
    <property type="match status" value="1"/>
</dbReference>
<protein>
    <submittedName>
        <fullName evidence="7">Heptaprenyl diphosphate synthase</fullName>
    </submittedName>
</protein>
<evidence type="ECO:0000256" key="3">
    <source>
        <dbReference type="ARBA" id="ARBA00022679"/>
    </source>
</evidence>
<dbReference type="GO" id="GO:0008299">
    <property type="term" value="P:isoprenoid biosynthetic process"/>
    <property type="evidence" value="ECO:0007669"/>
    <property type="project" value="InterPro"/>
</dbReference>
<evidence type="ECO:0000256" key="6">
    <source>
        <dbReference type="RuleBase" id="RU004466"/>
    </source>
</evidence>
<dbReference type="CDD" id="cd00685">
    <property type="entry name" value="Trans_IPPS_HT"/>
    <property type="match status" value="1"/>
</dbReference>
<dbReference type="EMBL" id="PGTN01000291">
    <property type="protein sequence ID" value="PJF46321.1"/>
    <property type="molecule type" value="Genomic_DNA"/>
</dbReference>
<evidence type="ECO:0000256" key="5">
    <source>
        <dbReference type="ARBA" id="ARBA00022842"/>
    </source>
</evidence>
<dbReference type="PROSITE" id="PS00723">
    <property type="entry name" value="POLYPRENYL_SYNTHASE_1"/>
    <property type="match status" value="1"/>
</dbReference>
<evidence type="ECO:0000313" key="7">
    <source>
        <dbReference type="EMBL" id="PJF46321.1"/>
    </source>
</evidence>
<comment type="cofactor">
    <cofactor evidence="1">
        <name>Mg(2+)</name>
        <dbReference type="ChEBI" id="CHEBI:18420"/>
    </cofactor>
</comment>
<dbReference type="AlphaFoldDB" id="A0A2M8Q943"/>
<evidence type="ECO:0000256" key="1">
    <source>
        <dbReference type="ARBA" id="ARBA00001946"/>
    </source>
</evidence>
<evidence type="ECO:0000313" key="8">
    <source>
        <dbReference type="Proteomes" id="UP000230790"/>
    </source>
</evidence>
<dbReference type="PANTHER" id="PTHR12001">
    <property type="entry name" value="GERANYLGERANYL PYROPHOSPHATE SYNTHASE"/>
    <property type="match status" value="1"/>
</dbReference>